<protein>
    <submittedName>
        <fullName evidence="2">Uncharacterized protein</fullName>
    </submittedName>
</protein>
<organism evidence="2 3">
    <name type="scientific">Actinacidiphila polyblastidii</name>
    <dbReference type="NCBI Taxonomy" id="3110430"/>
    <lineage>
        <taxon>Bacteria</taxon>
        <taxon>Bacillati</taxon>
        <taxon>Actinomycetota</taxon>
        <taxon>Actinomycetes</taxon>
        <taxon>Kitasatosporales</taxon>
        <taxon>Streptomycetaceae</taxon>
        <taxon>Actinacidiphila</taxon>
    </lineage>
</organism>
<keyword evidence="3" id="KW-1185">Reference proteome</keyword>
<sequence>MSAAPGGAGPASVDGPEKPPEHEFAWAAYQHHRGLCHQCRESLWRCPDGNELWNSFITAAKLVKQ</sequence>
<dbReference type="Proteomes" id="UP001344658">
    <property type="component" value="Unassembled WGS sequence"/>
</dbReference>
<evidence type="ECO:0000256" key="1">
    <source>
        <dbReference type="SAM" id="MobiDB-lite"/>
    </source>
</evidence>
<evidence type="ECO:0000313" key="3">
    <source>
        <dbReference type="Proteomes" id="UP001344658"/>
    </source>
</evidence>
<reference evidence="2 3" key="1">
    <citation type="submission" date="2023-12" db="EMBL/GenBank/DDBJ databases">
        <title>Streptomyces sp. V4-01.</title>
        <authorList>
            <person name="Somphong A."/>
            <person name="Phongsopitanun W."/>
        </authorList>
    </citation>
    <scope>NUCLEOTIDE SEQUENCE [LARGE SCALE GENOMIC DNA]</scope>
    <source>
        <strain evidence="2 3">V4-01</strain>
    </source>
</reference>
<feature type="region of interest" description="Disordered" evidence="1">
    <location>
        <begin position="1"/>
        <end position="22"/>
    </location>
</feature>
<comment type="caution">
    <text evidence="2">The sequence shown here is derived from an EMBL/GenBank/DDBJ whole genome shotgun (WGS) entry which is preliminary data.</text>
</comment>
<name>A0ABU7P5D5_9ACTN</name>
<dbReference type="EMBL" id="JAZEWV010000002">
    <property type="protein sequence ID" value="MEE4541026.1"/>
    <property type="molecule type" value="Genomic_DNA"/>
</dbReference>
<proteinExistence type="predicted"/>
<gene>
    <name evidence="2" type="ORF">V2S66_03460</name>
</gene>
<accession>A0ABU7P5D5</accession>
<evidence type="ECO:0000313" key="2">
    <source>
        <dbReference type="EMBL" id="MEE4541026.1"/>
    </source>
</evidence>
<dbReference type="RefSeq" id="WP_330792921.1">
    <property type="nucleotide sequence ID" value="NZ_JAZEWV010000002.1"/>
</dbReference>